<dbReference type="RefSeq" id="WP_020089787.1">
    <property type="nucleotide sequence ID" value="NZ_AZCZ01000026.1"/>
</dbReference>
<reference evidence="2 3" key="1">
    <citation type="journal article" date="2015" name="Genome Announc.">
        <title>Expanding the biotechnology potential of lactobacilli through comparative genomics of 213 strains and associated genera.</title>
        <authorList>
            <person name="Sun Z."/>
            <person name="Harris H.M."/>
            <person name="McCann A."/>
            <person name="Guo C."/>
            <person name="Argimon S."/>
            <person name="Zhang W."/>
            <person name="Yang X."/>
            <person name="Jeffery I.B."/>
            <person name="Cooney J.C."/>
            <person name="Kagawa T.F."/>
            <person name="Liu W."/>
            <person name="Song Y."/>
            <person name="Salvetti E."/>
            <person name="Wrobel A."/>
            <person name="Rasinkangas P."/>
            <person name="Parkhill J."/>
            <person name="Rea M.C."/>
            <person name="O'Sullivan O."/>
            <person name="Ritari J."/>
            <person name="Douillard F.P."/>
            <person name="Paul Ross R."/>
            <person name="Yang R."/>
            <person name="Briner A.E."/>
            <person name="Felis G.E."/>
            <person name="de Vos W.M."/>
            <person name="Barrangou R."/>
            <person name="Klaenhammer T.R."/>
            <person name="Caufield P.W."/>
            <person name="Cui Y."/>
            <person name="Zhang H."/>
            <person name="O'Toole P.W."/>
        </authorList>
    </citation>
    <scope>NUCLEOTIDE SEQUENCE [LARGE SCALE GENOMIC DNA]</scope>
    <source>
        <strain evidence="2 3">ATCC 53295</strain>
    </source>
</reference>
<evidence type="ECO:0000313" key="2">
    <source>
        <dbReference type="EMBL" id="KRK36250.1"/>
    </source>
</evidence>
<gene>
    <name evidence="2" type="ORF">FD07_GL001022</name>
</gene>
<dbReference type="STRING" id="357278.IV61_GL001059"/>
<dbReference type="AlphaFoldDB" id="A0A0R1GYR6"/>
<dbReference type="OrthoDB" id="2918624at2"/>
<dbReference type="eggNOG" id="ENOG5030AQ5">
    <property type="taxonomic scope" value="Bacteria"/>
</dbReference>
<name>A0A0R1GYR6_9LACO</name>
<comment type="caution">
    <text evidence="2">The sequence shown here is derived from an EMBL/GenBank/DDBJ whole genome shotgun (WGS) entry which is preliminary data.</text>
</comment>
<keyword evidence="3" id="KW-1185">Reference proteome</keyword>
<evidence type="ECO:0000256" key="1">
    <source>
        <dbReference type="SAM" id="MobiDB-lite"/>
    </source>
</evidence>
<protein>
    <submittedName>
        <fullName evidence="2">Uncharacterized protein</fullName>
    </submittedName>
</protein>
<evidence type="ECO:0000313" key="3">
    <source>
        <dbReference type="Proteomes" id="UP000051176"/>
    </source>
</evidence>
<accession>A0A0R1GYR6</accession>
<dbReference type="EMBL" id="AZCZ01000026">
    <property type="protein sequence ID" value="KRK36250.1"/>
    <property type="molecule type" value="Genomic_DNA"/>
</dbReference>
<dbReference type="PATRIC" id="fig|1267003.4.peg.1083"/>
<dbReference type="GeneID" id="97414082"/>
<dbReference type="Proteomes" id="UP000051176">
    <property type="component" value="Unassembled WGS sequence"/>
</dbReference>
<sequence>MTEQSAWLRQQIDQLANQQSKFTDRAFWLALKQVVAEQDRRSEQLGGEVDGRTWRPDRW</sequence>
<feature type="region of interest" description="Disordered" evidence="1">
    <location>
        <begin position="39"/>
        <end position="59"/>
    </location>
</feature>
<proteinExistence type="predicted"/>
<organism evidence="2 3">
    <name type="scientific">Levilactobacillus parabrevis ATCC 53295</name>
    <dbReference type="NCBI Taxonomy" id="1267003"/>
    <lineage>
        <taxon>Bacteria</taxon>
        <taxon>Bacillati</taxon>
        <taxon>Bacillota</taxon>
        <taxon>Bacilli</taxon>
        <taxon>Lactobacillales</taxon>
        <taxon>Lactobacillaceae</taxon>
        <taxon>Levilactobacillus</taxon>
    </lineage>
</organism>